<evidence type="ECO:0000259" key="2">
    <source>
        <dbReference type="PROSITE" id="PS50972"/>
    </source>
</evidence>
<evidence type="ECO:0000313" key="4">
    <source>
        <dbReference type="Proteomes" id="UP000077405"/>
    </source>
</evidence>
<reference evidence="3 4" key="1">
    <citation type="submission" date="2018-04" db="EMBL/GenBank/DDBJ databases">
        <title>Complete genome sequence of the nitrogen-fixing bacterium Azospirillum humicireducens type strain SgZ-5.</title>
        <authorList>
            <person name="Yu Z."/>
        </authorList>
    </citation>
    <scope>NUCLEOTIDE SEQUENCE [LARGE SCALE GENOMIC DNA]</scope>
    <source>
        <strain evidence="3 4">SgZ-5</strain>
        <plasmid evidence="3 4">pYZ6</plasmid>
    </source>
</reference>
<dbReference type="RefSeq" id="WP_108549236.1">
    <property type="nucleotide sequence ID" value="NZ_CP028907.1"/>
</dbReference>
<dbReference type="EMBL" id="CP028907">
    <property type="protein sequence ID" value="AWB08992.1"/>
    <property type="molecule type" value="Genomic_DNA"/>
</dbReference>
<accession>A0A2R4VX37</accession>
<geneLocation type="plasmid" evidence="3 4">
    <name>pYZ6</name>
</geneLocation>
<evidence type="ECO:0000256" key="1">
    <source>
        <dbReference type="SAM" id="MobiDB-lite"/>
    </source>
</evidence>
<dbReference type="KEGG" id="ahu:A6A40_28800"/>
<name>A0A2R4VX37_9PROT</name>
<keyword evidence="3" id="KW-0614">Plasmid</keyword>
<keyword evidence="4" id="KW-1185">Reference proteome</keyword>
<feature type="domain" description="Pterin-binding" evidence="2">
    <location>
        <begin position="97"/>
        <end position="326"/>
    </location>
</feature>
<dbReference type="Gene3D" id="3.20.20.20">
    <property type="entry name" value="Dihydropteroate synthase-like"/>
    <property type="match status" value="1"/>
</dbReference>
<sequence length="461" mass="50595">MARRILFLTGSLAENRLRQVLDSLAPLPFETAIVNLGVKVAALATTEIVLRRLDSARGADLILLPGRFRGDLDALTIHFGTRVERGPDELEDLPQYFQRQARPLDLSRHDTRIFAEIVDAPSRDTAAILAKAAELRADGADVIDLGCLPDTPFPHLEEAIGALHGAGFAVSVDSLNPEELRRATGAGADYLLSLTEETVHLADEGDAVPVLIPTTPPDLDSLGRAVDAMTRRGRRFLVDPILEPIHHGFTDSLLRYRAVRERWPDAEILMGIGNVTELTDADTSGITAVLMGVVSELRIGNVLAVQVSPHCRRAIREFDAARRQFFAARAAHSMPRGFGTGLLCLRDRRPFVRNAQQIAETAAQIRDPNYRVEVSAEGIHLYNRDGHQRATDPFDLFPTLDLGTDTGHAFYLGVELARAQIAWQLGKRYAQDSELRWGVATDEPQDDPTGFHAIGPTKRGG</sequence>
<dbReference type="Pfam" id="PF20123">
    <property type="entry name" value="DUF6513"/>
    <property type="match status" value="1"/>
</dbReference>
<organism evidence="3 4">
    <name type="scientific">Azospirillum humicireducens</name>
    <dbReference type="NCBI Taxonomy" id="1226968"/>
    <lineage>
        <taxon>Bacteria</taxon>
        <taxon>Pseudomonadati</taxon>
        <taxon>Pseudomonadota</taxon>
        <taxon>Alphaproteobacteria</taxon>
        <taxon>Rhodospirillales</taxon>
        <taxon>Azospirillaceae</taxon>
        <taxon>Azospirillum</taxon>
    </lineage>
</organism>
<dbReference type="GO" id="GO:0042558">
    <property type="term" value="P:pteridine-containing compound metabolic process"/>
    <property type="evidence" value="ECO:0007669"/>
    <property type="project" value="InterPro"/>
</dbReference>
<protein>
    <submittedName>
        <fullName evidence="3">Dihydropteroate synthase</fullName>
    </submittedName>
</protein>
<gene>
    <name evidence="3" type="ORF">A6A40_28800</name>
</gene>
<dbReference type="InterPro" id="IPR000489">
    <property type="entry name" value="Pterin-binding_dom"/>
</dbReference>
<dbReference type="InterPro" id="IPR011005">
    <property type="entry name" value="Dihydropteroate_synth-like_sf"/>
</dbReference>
<dbReference type="OrthoDB" id="4029442at2"/>
<dbReference type="PROSITE" id="PS50972">
    <property type="entry name" value="PTERIN_BINDING"/>
    <property type="match status" value="1"/>
</dbReference>
<dbReference type="InterPro" id="IPR045406">
    <property type="entry name" value="DUF6513"/>
</dbReference>
<proteinExistence type="predicted"/>
<dbReference type="Proteomes" id="UP000077405">
    <property type="component" value="Plasmid pYZ6"/>
</dbReference>
<feature type="region of interest" description="Disordered" evidence="1">
    <location>
        <begin position="440"/>
        <end position="461"/>
    </location>
</feature>
<evidence type="ECO:0000313" key="3">
    <source>
        <dbReference type="EMBL" id="AWB08992.1"/>
    </source>
</evidence>
<dbReference type="SUPFAM" id="SSF51717">
    <property type="entry name" value="Dihydropteroate synthetase-like"/>
    <property type="match status" value="1"/>
</dbReference>
<dbReference type="AlphaFoldDB" id="A0A2R4VX37"/>